<dbReference type="GO" id="GO:0016887">
    <property type="term" value="F:ATP hydrolysis activity"/>
    <property type="evidence" value="ECO:0007669"/>
    <property type="project" value="InterPro"/>
</dbReference>
<evidence type="ECO:0000313" key="9">
    <source>
        <dbReference type="Proteomes" id="UP000249299"/>
    </source>
</evidence>
<proteinExistence type="inferred from homology"/>
<dbReference type="PROSITE" id="PS50893">
    <property type="entry name" value="ABC_TRANSPORTER_2"/>
    <property type="match status" value="2"/>
</dbReference>
<dbReference type="InterPro" id="IPR050107">
    <property type="entry name" value="ABC_carbohydrate_import_ATPase"/>
</dbReference>
<keyword evidence="3" id="KW-0762">Sugar transport</keyword>
<dbReference type="RefSeq" id="WP_111433709.1">
    <property type="nucleotide sequence ID" value="NZ_JACIGG010000002.1"/>
</dbReference>
<dbReference type="AlphaFoldDB" id="A0A327JP03"/>
<dbReference type="InterPro" id="IPR027417">
    <property type="entry name" value="P-loop_NTPase"/>
</dbReference>
<keyword evidence="5" id="KW-0547">Nucleotide-binding</keyword>
<protein>
    <submittedName>
        <fullName evidence="8">Sugar ABC transporter ATP-binding protein</fullName>
    </submittedName>
</protein>
<dbReference type="EMBL" id="NPEV01000011">
    <property type="protein sequence ID" value="RAI28169.1"/>
    <property type="molecule type" value="Genomic_DNA"/>
</dbReference>
<keyword evidence="9" id="KW-1185">Reference proteome</keyword>
<evidence type="ECO:0000256" key="1">
    <source>
        <dbReference type="ARBA" id="ARBA00005417"/>
    </source>
</evidence>
<accession>A0A327JP03</accession>
<evidence type="ECO:0000256" key="5">
    <source>
        <dbReference type="ARBA" id="ARBA00022741"/>
    </source>
</evidence>
<dbReference type="CDD" id="cd03215">
    <property type="entry name" value="ABC_Carb_Monos_II"/>
    <property type="match status" value="1"/>
</dbReference>
<reference evidence="8 9" key="1">
    <citation type="submission" date="2017-07" db="EMBL/GenBank/DDBJ databases">
        <title>Draft Genome Sequences of Select Purple Nonsulfur Bacteria.</title>
        <authorList>
            <person name="Lasarre B."/>
            <person name="Mckinlay J.B."/>
        </authorList>
    </citation>
    <scope>NUCLEOTIDE SEQUENCE [LARGE SCALE GENOMIC DNA]</scope>
    <source>
        <strain evidence="8 9">DSM 11290</strain>
    </source>
</reference>
<keyword evidence="6 8" id="KW-0067">ATP-binding</keyword>
<keyword evidence="4" id="KW-0677">Repeat</keyword>
<dbReference type="Gene3D" id="3.40.50.300">
    <property type="entry name" value="P-loop containing nucleotide triphosphate hydrolases"/>
    <property type="match status" value="2"/>
</dbReference>
<dbReference type="InterPro" id="IPR003593">
    <property type="entry name" value="AAA+_ATPase"/>
</dbReference>
<dbReference type="SMART" id="SM00382">
    <property type="entry name" value="AAA"/>
    <property type="match status" value="2"/>
</dbReference>
<dbReference type="PROSITE" id="PS00211">
    <property type="entry name" value="ABC_TRANSPORTER_1"/>
    <property type="match status" value="1"/>
</dbReference>
<evidence type="ECO:0000256" key="4">
    <source>
        <dbReference type="ARBA" id="ARBA00022737"/>
    </source>
</evidence>
<sequence>MAFLRVQGIRKEFPGVVALDNVDLEIERGTVHVFAGENGAGKSTLIRALTGIMPVDSGTIHIDGRDTAEDKSLFDLVAYVPQELNVFPHMSVAENLFMPFDKSGFGGAVLSGSRMTREAQEYLDRFDIHARPDQAVGSIAVSDRQLLQIARAATKKSFQILILDEPTTSLTTKEIERLFKIIRQLRDEGKAIVFVSHKMDEIFEIGTTVTVLRNGQTVGHRAMDEVTEPELIRMMSGGEIRLDQTFLPETEPGEPILTVEHLSGRGFTDASFTLRRGEILGFAGLIGAGRSELMQGVFGYKKPKHGRIVLKGEELRLGSPAASVAGGVLYLSEERKLHGILPTLSVRENIGISVLDQTAPSGVISGSRERSIVGSVIDDYDIKTSSWEKKIMFLSGGNQQKAIIGRAMARRPDVLIFDEPTRGIDVRNKVEIYKIMKSLAEEGVGIIMISSELAELKRCATRIITMHDGEISGEFDTMTTDADTLVSAIIGSGELRHVV</sequence>
<evidence type="ECO:0000313" key="8">
    <source>
        <dbReference type="EMBL" id="RAI28169.1"/>
    </source>
</evidence>
<evidence type="ECO:0000256" key="3">
    <source>
        <dbReference type="ARBA" id="ARBA00022597"/>
    </source>
</evidence>
<feature type="domain" description="ABC transporter" evidence="7">
    <location>
        <begin position="4"/>
        <end position="239"/>
    </location>
</feature>
<dbReference type="PANTHER" id="PTHR43790:SF9">
    <property type="entry name" value="GALACTOFURANOSE TRANSPORTER ATP-BINDING PROTEIN YTFR"/>
    <property type="match status" value="1"/>
</dbReference>
<dbReference type="OrthoDB" id="9805029at2"/>
<dbReference type="InterPro" id="IPR017871">
    <property type="entry name" value="ABC_transporter-like_CS"/>
</dbReference>
<evidence type="ECO:0000256" key="6">
    <source>
        <dbReference type="ARBA" id="ARBA00022840"/>
    </source>
</evidence>
<organism evidence="8 9">
    <name type="scientific">Rhodobium orientis</name>
    <dbReference type="NCBI Taxonomy" id="34017"/>
    <lineage>
        <taxon>Bacteria</taxon>
        <taxon>Pseudomonadati</taxon>
        <taxon>Pseudomonadota</taxon>
        <taxon>Alphaproteobacteria</taxon>
        <taxon>Hyphomicrobiales</taxon>
        <taxon>Rhodobiaceae</taxon>
        <taxon>Rhodobium</taxon>
    </lineage>
</organism>
<evidence type="ECO:0000256" key="2">
    <source>
        <dbReference type="ARBA" id="ARBA00022448"/>
    </source>
</evidence>
<dbReference type="InterPro" id="IPR003439">
    <property type="entry name" value="ABC_transporter-like_ATP-bd"/>
</dbReference>
<dbReference type="Proteomes" id="UP000249299">
    <property type="component" value="Unassembled WGS sequence"/>
</dbReference>
<dbReference type="PANTHER" id="PTHR43790">
    <property type="entry name" value="CARBOHYDRATE TRANSPORT ATP-BINDING PROTEIN MG119-RELATED"/>
    <property type="match status" value="1"/>
</dbReference>
<evidence type="ECO:0000259" key="7">
    <source>
        <dbReference type="PROSITE" id="PS50893"/>
    </source>
</evidence>
<dbReference type="CDD" id="cd03216">
    <property type="entry name" value="ABC_Carb_Monos_I"/>
    <property type="match status" value="1"/>
</dbReference>
<dbReference type="GO" id="GO:0005524">
    <property type="term" value="F:ATP binding"/>
    <property type="evidence" value="ECO:0007669"/>
    <property type="project" value="UniProtKB-KW"/>
</dbReference>
<gene>
    <name evidence="8" type="ORF">CH339_07430</name>
</gene>
<comment type="caution">
    <text evidence="8">The sequence shown here is derived from an EMBL/GenBank/DDBJ whole genome shotgun (WGS) entry which is preliminary data.</text>
</comment>
<keyword evidence="2" id="KW-0813">Transport</keyword>
<comment type="similarity">
    <text evidence="1">Belongs to the ABC transporter superfamily.</text>
</comment>
<name>A0A327JP03_9HYPH</name>
<feature type="domain" description="ABC transporter" evidence="7">
    <location>
        <begin position="240"/>
        <end position="493"/>
    </location>
</feature>
<dbReference type="SUPFAM" id="SSF52540">
    <property type="entry name" value="P-loop containing nucleoside triphosphate hydrolases"/>
    <property type="match status" value="2"/>
</dbReference>
<dbReference type="Pfam" id="PF00005">
    <property type="entry name" value="ABC_tran"/>
    <property type="match status" value="2"/>
</dbReference>